<evidence type="ECO:0000313" key="2">
    <source>
        <dbReference type="EMBL" id="MBA2880571.1"/>
    </source>
</evidence>
<evidence type="ECO:0000313" key="3">
    <source>
        <dbReference type="Proteomes" id="UP000525298"/>
    </source>
</evidence>
<dbReference type="Gene3D" id="1.10.260.40">
    <property type="entry name" value="lambda repressor-like DNA-binding domains"/>
    <property type="match status" value="1"/>
</dbReference>
<feature type="domain" description="HTH cro/C1-type" evidence="1">
    <location>
        <begin position="35"/>
        <end position="65"/>
    </location>
</feature>
<gene>
    <name evidence="2" type="ORF">HNR65_000889</name>
</gene>
<dbReference type="InterPro" id="IPR001387">
    <property type="entry name" value="Cro/C1-type_HTH"/>
</dbReference>
<name>A0A7W0C7F4_9BACT</name>
<comment type="caution">
    <text evidence="2">The sequence shown here is derived from an EMBL/GenBank/DDBJ whole genome shotgun (WGS) entry which is preliminary data.</text>
</comment>
<keyword evidence="3" id="KW-1185">Reference proteome</keyword>
<dbReference type="PROSITE" id="PS50943">
    <property type="entry name" value="HTH_CROC1"/>
    <property type="match status" value="1"/>
</dbReference>
<dbReference type="GO" id="GO:0003677">
    <property type="term" value="F:DNA binding"/>
    <property type="evidence" value="ECO:0007669"/>
    <property type="project" value="UniProtKB-KW"/>
</dbReference>
<dbReference type="SUPFAM" id="SSF47413">
    <property type="entry name" value="lambda repressor-like DNA-binding domains"/>
    <property type="match status" value="1"/>
</dbReference>
<dbReference type="RefSeq" id="WP_181550242.1">
    <property type="nucleotide sequence ID" value="NZ_JACDUS010000002.1"/>
</dbReference>
<dbReference type="AlphaFoldDB" id="A0A7W0C7F4"/>
<dbReference type="EMBL" id="JACDUS010000002">
    <property type="protein sequence ID" value="MBA2880571.1"/>
    <property type="molecule type" value="Genomic_DNA"/>
</dbReference>
<sequence>MLPISTSNVACTAAVQQEIADQFRRKTGLLTSRQIQTLREVKKMAQQALAERLGVDAAVVRHWEKANIQSQDMDQILRNVLK</sequence>
<evidence type="ECO:0000259" key="1">
    <source>
        <dbReference type="PROSITE" id="PS50943"/>
    </source>
</evidence>
<organism evidence="2 3">
    <name type="scientific">Desulfosalsimonas propionicica</name>
    <dbReference type="NCBI Taxonomy" id="332175"/>
    <lineage>
        <taxon>Bacteria</taxon>
        <taxon>Pseudomonadati</taxon>
        <taxon>Thermodesulfobacteriota</taxon>
        <taxon>Desulfobacteria</taxon>
        <taxon>Desulfobacterales</taxon>
        <taxon>Desulfosalsimonadaceae</taxon>
        <taxon>Desulfosalsimonas</taxon>
    </lineage>
</organism>
<keyword evidence="2" id="KW-0238">DNA-binding</keyword>
<dbReference type="InterPro" id="IPR010982">
    <property type="entry name" value="Lambda_DNA-bd_dom_sf"/>
</dbReference>
<accession>A0A7W0C7F4</accession>
<proteinExistence type="predicted"/>
<dbReference type="Proteomes" id="UP000525298">
    <property type="component" value="Unassembled WGS sequence"/>
</dbReference>
<protein>
    <submittedName>
        <fullName evidence="2">DNA-binding transcriptional regulator YiaG</fullName>
    </submittedName>
</protein>
<dbReference type="CDD" id="cd00093">
    <property type="entry name" value="HTH_XRE"/>
    <property type="match status" value="1"/>
</dbReference>
<reference evidence="2 3" key="1">
    <citation type="submission" date="2020-07" db="EMBL/GenBank/DDBJ databases">
        <title>Genomic Encyclopedia of Type Strains, Phase IV (KMG-IV): sequencing the most valuable type-strain genomes for metagenomic binning, comparative biology and taxonomic classification.</title>
        <authorList>
            <person name="Goeker M."/>
        </authorList>
    </citation>
    <scope>NUCLEOTIDE SEQUENCE [LARGE SCALE GENOMIC DNA]</scope>
    <source>
        <strain evidence="2 3">DSM 17721</strain>
    </source>
</reference>